<evidence type="ECO:0000259" key="2">
    <source>
        <dbReference type="Pfam" id="PF01497"/>
    </source>
</evidence>
<feature type="domain" description="Fe/B12 periplasmic-binding" evidence="2">
    <location>
        <begin position="61"/>
        <end position="220"/>
    </location>
</feature>
<proteinExistence type="predicted"/>
<dbReference type="PANTHER" id="PTHR30535">
    <property type="entry name" value="VITAMIN B12-BINDING PROTEIN"/>
    <property type="match status" value="1"/>
</dbReference>
<comment type="caution">
    <text evidence="3">The sequence shown here is derived from an EMBL/GenBank/DDBJ whole genome shotgun (WGS) entry which is preliminary data.</text>
</comment>
<dbReference type="InterPro" id="IPR050902">
    <property type="entry name" value="ABC_Transporter_SBP"/>
</dbReference>
<dbReference type="InterPro" id="IPR002491">
    <property type="entry name" value="ABC_transptr_periplasmic_BD"/>
</dbReference>
<accession>A0AA94EDR4</accession>
<dbReference type="Proteomes" id="UP000286680">
    <property type="component" value="Unassembled WGS sequence"/>
</dbReference>
<feature type="signal peptide" evidence="1">
    <location>
        <begin position="1"/>
        <end position="22"/>
    </location>
</feature>
<keyword evidence="4" id="KW-1185">Reference proteome</keyword>
<gene>
    <name evidence="3" type="ORF">CWE23_13130</name>
</gene>
<protein>
    <recommendedName>
        <fullName evidence="2">Fe/B12 periplasmic-binding domain-containing protein</fullName>
    </recommendedName>
</protein>
<dbReference type="GO" id="GO:0071281">
    <property type="term" value="P:cellular response to iron ion"/>
    <property type="evidence" value="ECO:0007669"/>
    <property type="project" value="TreeGrafter"/>
</dbReference>
<dbReference type="SUPFAM" id="SSF53807">
    <property type="entry name" value="Helical backbone' metal receptor"/>
    <property type="match status" value="1"/>
</dbReference>
<reference evidence="4" key="1">
    <citation type="journal article" date="2018" name="Front. Microbiol.">
        <title>Genome-Based Analysis Reveals the Taxonomy and Diversity of the Family Idiomarinaceae.</title>
        <authorList>
            <person name="Liu Y."/>
            <person name="Lai Q."/>
            <person name="Shao Z."/>
        </authorList>
    </citation>
    <scope>NUCLEOTIDE SEQUENCE [LARGE SCALE GENOMIC DNA]</scope>
    <source>
        <strain evidence="4">SN-14</strain>
    </source>
</reference>
<dbReference type="Pfam" id="PF01497">
    <property type="entry name" value="Peripla_BP_2"/>
    <property type="match status" value="1"/>
</dbReference>
<evidence type="ECO:0000256" key="1">
    <source>
        <dbReference type="SAM" id="SignalP"/>
    </source>
</evidence>
<evidence type="ECO:0000313" key="3">
    <source>
        <dbReference type="EMBL" id="RUO40001.1"/>
    </source>
</evidence>
<keyword evidence="1" id="KW-0732">Signal</keyword>
<dbReference type="AlphaFoldDB" id="A0AA94EDR4"/>
<sequence length="254" mass="28766">MRFSGLLSAVVLLFSIALPTHADERWVSLNQCVDQLLQRWAPEQLAGITYLSGADIDKPTHNGTLESVLALKPDRVVATQFSDAKLVARLRDYVPVTVLPQPQSWSAYQQWLAQLAELGLTEQVVQHQHETEKALTRLAQQPQDVVMVMPNQWSWGRNTWANALIERLNWRNQTATLGSGLVALQLEQLIQWQPDRVILEGFSGQTFALANQWQRHPLMQRWLEQQRVMVIDSATAACPVVNIGNYLERLGAEQ</sequence>
<organism evidence="3 4">
    <name type="scientific">Idiomarina aquatica</name>
    <dbReference type="NCBI Taxonomy" id="1327752"/>
    <lineage>
        <taxon>Bacteria</taxon>
        <taxon>Pseudomonadati</taxon>
        <taxon>Pseudomonadota</taxon>
        <taxon>Gammaproteobacteria</taxon>
        <taxon>Alteromonadales</taxon>
        <taxon>Idiomarinaceae</taxon>
        <taxon>Idiomarina</taxon>
    </lineage>
</organism>
<dbReference type="PANTHER" id="PTHR30535:SF34">
    <property type="entry name" value="MOLYBDATE-BINDING PROTEIN MOLA"/>
    <property type="match status" value="1"/>
</dbReference>
<evidence type="ECO:0000313" key="4">
    <source>
        <dbReference type="Proteomes" id="UP000286680"/>
    </source>
</evidence>
<dbReference type="RefSeq" id="WP_105306923.1">
    <property type="nucleotide sequence ID" value="NZ_PIPS01000005.1"/>
</dbReference>
<name>A0AA94EDR4_9GAMM</name>
<dbReference type="EMBL" id="PIPS01000005">
    <property type="protein sequence ID" value="RUO40001.1"/>
    <property type="molecule type" value="Genomic_DNA"/>
</dbReference>
<dbReference type="Gene3D" id="3.40.50.1980">
    <property type="entry name" value="Nitrogenase molybdenum iron protein domain"/>
    <property type="match status" value="2"/>
</dbReference>
<feature type="chain" id="PRO_5041717174" description="Fe/B12 periplasmic-binding domain-containing protein" evidence="1">
    <location>
        <begin position="23"/>
        <end position="254"/>
    </location>
</feature>